<feature type="domain" description="Glycosyltransferase 2-like" evidence="1">
    <location>
        <begin position="7"/>
        <end position="131"/>
    </location>
</feature>
<dbReference type="KEGG" id="arep:ID810_03780"/>
<dbReference type="GO" id="GO:0016758">
    <property type="term" value="F:hexosyltransferase activity"/>
    <property type="evidence" value="ECO:0007669"/>
    <property type="project" value="UniProtKB-ARBA"/>
</dbReference>
<sequence>MNDLSLSVVVPAYNVEEYLEQCVKSVLQSKYPLKEVIIVDDGSTDGTGKLADELKVRSRILRVVHQSNAGLGAARNRGLELASGDYVAFVDSDDEVPPGAYSALMHSVLMTGSPYAVGAVERFDSQKVWQPWFVSEVHATARPRCDAFQFPPIVWNVFAWSKVFRREDFVKEIGGFPEGVLYEDQEVSLQMYLRTNSTDVVPDIVYRWRQREDGSSITQNKNSVSDLRERLAVAVRSSDIVRSAGSVTLSEYWYRKWLGEDLWWYFRVVPLADRQFWDALREAVRFFVARAPVASVEGLVIKRRDLIHLCLAGDYNGFVARLNQG</sequence>
<evidence type="ECO:0000313" key="3">
    <source>
        <dbReference type="Proteomes" id="UP000594637"/>
    </source>
</evidence>
<dbReference type="AlphaFoldDB" id="A0A7T0PX36"/>
<dbReference type="Proteomes" id="UP000594637">
    <property type="component" value="Chromosome"/>
</dbReference>
<evidence type="ECO:0000259" key="1">
    <source>
        <dbReference type="Pfam" id="PF00535"/>
    </source>
</evidence>
<dbReference type="RefSeq" id="WP_166855690.1">
    <property type="nucleotide sequence ID" value="NZ_CP063989.1"/>
</dbReference>
<evidence type="ECO:0000313" key="2">
    <source>
        <dbReference type="EMBL" id="QPL06068.1"/>
    </source>
</evidence>
<name>A0A7T0PX36_9ACTO</name>
<dbReference type="PANTHER" id="PTHR22916">
    <property type="entry name" value="GLYCOSYLTRANSFERASE"/>
    <property type="match status" value="1"/>
</dbReference>
<accession>A0A7T0PX36</accession>
<protein>
    <submittedName>
        <fullName evidence="2">Glycosyltransferase family 2 protein</fullName>
    </submittedName>
</protein>
<keyword evidence="2" id="KW-0808">Transferase</keyword>
<keyword evidence="3" id="KW-1185">Reference proteome</keyword>
<gene>
    <name evidence="2" type="ORF">ID810_03780</name>
</gene>
<dbReference type="EMBL" id="CP063989">
    <property type="protein sequence ID" value="QPL06068.1"/>
    <property type="molecule type" value="Genomic_DNA"/>
</dbReference>
<dbReference type="SUPFAM" id="SSF53448">
    <property type="entry name" value="Nucleotide-diphospho-sugar transferases"/>
    <property type="match status" value="1"/>
</dbReference>
<dbReference type="PANTHER" id="PTHR22916:SF3">
    <property type="entry name" value="UDP-GLCNAC:BETAGAL BETA-1,3-N-ACETYLGLUCOSAMINYLTRANSFERASE-LIKE PROTEIN 1"/>
    <property type="match status" value="1"/>
</dbReference>
<organism evidence="2 3">
    <name type="scientific">Actinomyces respiraculi</name>
    <dbReference type="NCBI Taxonomy" id="2744574"/>
    <lineage>
        <taxon>Bacteria</taxon>
        <taxon>Bacillati</taxon>
        <taxon>Actinomycetota</taxon>
        <taxon>Actinomycetes</taxon>
        <taxon>Actinomycetales</taxon>
        <taxon>Actinomycetaceae</taxon>
        <taxon>Actinomyces</taxon>
    </lineage>
</organism>
<reference evidence="2 3" key="1">
    <citation type="submission" date="2020-11" db="EMBL/GenBank/DDBJ databases">
        <title>Actinomyces sp. ZJ750.</title>
        <authorList>
            <person name="Zhou J."/>
        </authorList>
    </citation>
    <scope>NUCLEOTIDE SEQUENCE [LARGE SCALE GENOMIC DNA]</scope>
    <source>
        <strain evidence="2 3">ZJ750</strain>
    </source>
</reference>
<dbReference type="InterPro" id="IPR001173">
    <property type="entry name" value="Glyco_trans_2-like"/>
</dbReference>
<proteinExistence type="predicted"/>
<dbReference type="Pfam" id="PF00535">
    <property type="entry name" value="Glycos_transf_2"/>
    <property type="match status" value="1"/>
</dbReference>
<dbReference type="Gene3D" id="3.90.550.10">
    <property type="entry name" value="Spore Coat Polysaccharide Biosynthesis Protein SpsA, Chain A"/>
    <property type="match status" value="1"/>
</dbReference>
<dbReference type="CDD" id="cd00761">
    <property type="entry name" value="Glyco_tranf_GTA_type"/>
    <property type="match status" value="1"/>
</dbReference>
<dbReference type="InterPro" id="IPR029044">
    <property type="entry name" value="Nucleotide-diphossugar_trans"/>
</dbReference>